<dbReference type="AlphaFoldDB" id="A0A7W7ZAL6"/>
<dbReference type="SUPFAM" id="SSF117143">
    <property type="entry name" value="Flagellar hook protein flgE"/>
    <property type="match status" value="1"/>
</dbReference>
<dbReference type="Pfam" id="PF00460">
    <property type="entry name" value="Flg_bb_rod"/>
    <property type="match status" value="1"/>
</dbReference>
<dbReference type="InterPro" id="IPR010930">
    <property type="entry name" value="Flg_bb/hook_C_dom"/>
</dbReference>
<evidence type="ECO:0000256" key="3">
    <source>
        <dbReference type="ARBA" id="ARBA00023143"/>
    </source>
</evidence>
<sequence length="247" mass="25469">MDSGLYAACTALMARTDALDTIANNMANSSTSGFRQRHTTFSSVLAGSGQQLNSQLNVVTNSYGLLGNSKLDLQAGSLQHTGNELDLGIDGPGFFQVKTSTGGTAYTRNGSFQVSTAGQLVTSTGDPVMGASGPISIPKGASVTVSADGTVSTDGAIAGKLKVVEFTPTADPQSLGATYYTVPDKDVVNSSLSQVRQGSLEGSNVNPVSSVVELINAQRAMEGMRHALTMIDSEIDKTAAQDLPRVS</sequence>
<keyword evidence="3 6" id="KW-0975">Bacterial flagellum</keyword>
<comment type="similarity">
    <text evidence="2 6">Belongs to the flagella basal body rod proteins family.</text>
</comment>
<evidence type="ECO:0000256" key="4">
    <source>
        <dbReference type="ARBA" id="ARBA00038560"/>
    </source>
</evidence>
<comment type="caution">
    <text evidence="10">The sequence shown here is derived from an EMBL/GenBank/DDBJ whole genome shotgun (WGS) entry which is preliminary data.</text>
</comment>
<evidence type="ECO:0000259" key="7">
    <source>
        <dbReference type="Pfam" id="PF00460"/>
    </source>
</evidence>
<comment type="subunit">
    <text evidence="4 6">The basal body constitutes a major portion of the flagellar organelle and consists of five rings (E,L,P,S, and M) mounted on a central rod. The rod consists of about 26 subunits of FlgG in the distal portion, and FlgB, FlgC and FlgF are thought to build up the proximal portion of the rod with about 6 subunits each.</text>
</comment>
<evidence type="ECO:0000259" key="8">
    <source>
        <dbReference type="Pfam" id="PF06429"/>
    </source>
</evidence>
<dbReference type="NCBIfam" id="TIGR03506">
    <property type="entry name" value="FlgEFG_subfam"/>
    <property type="match status" value="1"/>
</dbReference>
<reference evidence="10 11" key="1">
    <citation type="submission" date="2020-08" db="EMBL/GenBank/DDBJ databases">
        <title>Genomic Encyclopedia of Type Strains, Phase IV (KMG-V): Genome sequencing to study the core and pangenomes of soil and plant-associated prokaryotes.</title>
        <authorList>
            <person name="Whitman W."/>
        </authorList>
    </citation>
    <scope>NUCLEOTIDE SEQUENCE [LARGE SCALE GENOMIC DNA]</scope>
    <source>
        <strain evidence="10 11">M8UP14</strain>
    </source>
</reference>
<comment type="subcellular location">
    <subcellularLocation>
        <location evidence="1 6">Bacterial flagellum basal body</location>
    </subcellularLocation>
</comment>
<evidence type="ECO:0000313" key="10">
    <source>
        <dbReference type="EMBL" id="MBB5056380.1"/>
    </source>
</evidence>
<name>A0A7W7ZAL6_9BACT</name>
<gene>
    <name evidence="10" type="ORF">HDF16_001049</name>
</gene>
<feature type="domain" description="Flagellar hook protein FlgE/F/G-like D1" evidence="9">
    <location>
        <begin position="89"/>
        <end position="152"/>
    </location>
</feature>
<dbReference type="InterPro" id="IPR053967">
    <property type="entry name" value="LlgE_F_G-like_D1"/>
</dbReference>
<organism evidence="10 11">
    <name type="scientific">Granulicella aggregans</name>
    <dbReference type="NCBI Taxonomy" id="474949"/>
    <lineage>
        <taxon>Bacteria</taxon>
        <taxon>Pseudomonadati</taxon>
        <taxon>Acidobacteriota</taxon>
        <taxon>Terriglobia</taxon>
        <taxon>Terriglobales</taxon>
        <taxon>Acidobacteriaceae</taxon>
        <taxon>Granulicella</taxon>
    </lineage>
</organism>
<keyword evidence="11" id="KW-1185">Reference proteome</keyword>
<dbReference type="NCBIfam" id="TIGR02490">
    <property type="entry name" value="flgF"/>
    <property type="match status" value="1"/>
</dbReference>
<protein>
    <recommendedName>
        <fullName evidence="5 6">Flagellar basal-body rod protein FlgF</fullName>
    </recommendedName>
</protein>
<keyword evidence="10" id="KW-0966">Cell projection</keyword>
<keyword evidence="10" id="KW-0282">Flagellum</keyword>
<evidence type="ECO:0000256" key="5">
    <source>
        <dbReference type="ARBA" id="ARBA00040228"/>
    </source>
</evidence>
<feature type="domain" description="Flagellar basal body rod protein N-terminal" evidence="7">
    <location>
        <begin position="5"/>
        <end position="35"/>
    </location>
</feature>
<accession>A0A7W7ZAL6</accession>
<dbReference type="InterPro" id="IPR020013">
    <property type="entry name" value="Flagellar_FlgE/F/G"/>
</dbReference>
<dbReference type="GO" id="GO:0030694">
    <property type="term" value="C:bacterial-type flagellum basal body, rod"/>
    <property type="evidence" value="ECO:0007669"/>
    <property type="project" value="UniProtKB-UniRule"/>
</dbReference>
<dbReference type="InterPro" id="IPR019776">
    <property type="entry name" value="Flagellar_basal_body_rod_CS"/>
</dbReference>
<evidence type="ECO:0000313" key="11">
    <source>
        <dbReference type="Proteomes" id="UP000540989"/>
    </source>
</evidence>
<dbReference type="InterPro" id="IPR012836">
    <property type="entry name" value="FlgF"/>
</dbReference>
<feature type="domain" description="Flagellar basal-body/hook protein C-terminal" evidence="8">
    <location>
        <begin position="196"/>
        <end position="222"/>
    </location>
</feature>
<proteinExistence type="inferred from homology"/>
<dbReference type="RefSeq" id="WP_184214030.1">
    <property type="nucleotide sequence ID" value="NZ_JACHIP010000001.1"/>
</dbReference>
<dbReference type="Pfam" id="PF22692">
    <property type="entry name" value="LlgE_F_G_D1"/>
    <property type="match status" value="1"/>
</dbReference>
<dbReference type="GO" id="GO:0071978">
    <property type="term" value="P:bacterial-type flagellum-dependent swarming motility"/>
    <property type="evidence" value="ECO:0007669"/>
    <property type="project" value="TreeGrafter"/>
</dbReference>
<evidence type="ECO:0000256" key="6">
    <source>
        <dbReference type="RuleBase" id="RU362116"/>
    </source>
</evidence>
<dbReference type="Pfam" id="PF06429">
    <property type="entry name" value="Flg_bbr_C"/>
    <property type="match status" value="1"/>
</dbReference>
<dbReference type="InterPro" id="IPR001444">
    <property type="entry name" value="Flag_bb_rod_N"/>
</dbReference>
<dbReference type="PANTHER" id="PTHR30435:SF18">
    <property type="entry name" value="FLAGELLAR BASAL-BODY ROD PROTEIN FLGF"/>
    <property type="match status" value="1"/>
</dbReference>
<dbReference type="EMBL" id="JACHIP010000001">
    <property type="protein sequence ID" value="MBB5056380.1"/>
    <property type="molecule type" value="Genomic_DNA"/>
</dbReference>
<dbReference type="PANTHER" id="PTHR30435">
    <property type="entry name" value="FLAGELLAR PROTEIN"/>
    <property type="match status" value="1"/>
</dbReference>
<dbReference type="InterPro" id="IPR037925">
    <property type="entry name" value="FlgE/F/G-like"/>
</dbReference>
<dbReference type="Proteomes" id="UP000540989">
    <property type="component" value="Unassembled WGS sequence"/>
</dbReference>
<evidence type="ECO:0000256" key="1">
    <source>
        <dbReference type="ARBA" id="ARBA00004117"/>
    </source>
</evidence>
<dbReference type="PROSITE" id="PS00588">
    <property type="entry name" value="FLAGELLA_BB_ROD"/>
    <property type="match status" value="1"/>
</dbReference>
<evidence type="ECO:0000259" key="9">
    <source>
        <dbReference type="Pfam" id="PF22692"/>
    </source>
</evidence>
<evidence type="ECO:0000256" key="2">
    <source>
        <dbReference type="ARBA" id="ARBA00009677"/>
    </source>
</evidence>
<keyword evidence="10" id="KW-0969">Cilium</keyword>